<name>A0A2M8Z956_9FIRM</name>
<organism evidence="6 7">
    <name type="scientific">[Clostridium] celerecrescens 18A</name>
    <dbReference type="NCBI Taxonomy" id="1286362"/>
    <lineage>
        <taxon>Bacteria</taxon>
        <taxon>Bacillati</taxon>
        <taxon>Bacillota</taxon>
        <taxon>Clostridia</taxon>
        <taxon>Lachnospirales</taxon>
        <taxon>Lachnospiraceae</taxon>
        <taxon>Lacrimispora</taxon>
    </lineage>
</organism>
<dbReference type="OrthoDB" id="9801958at2"/>
<evidence type="ECO:0000256" key="1">
    <source>
        <dbReference type="ARBA" id="ARBA00022448"/>
    </source>
</evidence>
<dbReference type="InterPro" id="IPR003439">
    <property type="entry name" value="ABC_transporter-like_ATP-bd"/>
</dbReference>
<dbReference type="PANTHER" id="PTHR42788">
    <property type="entry name" value="TAURINE IMPORT ATP-BINDING PROTEIN-RELATED"/>
    <property type="match status" value="1"/>
</dbReference>
<accession>A0A2M8Z956</accession>
<dbReference type="Gene3D" id="3.40.50.300">
    <property type="entry name" value="P-loop containing nucleotide triphosphate hydrolases"/>
    <property type="match status" value="1"/>
</dbReference>
<keyword evidence="2" id="KW-0547">Nucleotide-binding</keyword>
<dbReference type="SUPFAM" id="SSF52540">
    <property type="entry name" value="P-loop containing nucleoside triphosphate hydrolases"/>
    <property type="match status" value="1"/>
</dbReference>
<dbReference type="Pfam" id="PF00005">
    <property type="entry name" value="ABC_tran"/>
    <property type="match status" value="1"/>
</dbReference>
<dbReference type="GO" id="GO:0015418">
    <property type="term" value="F:ABC-type quaternary ammonium compound transporting activity"/>
    <property type="evidence" value="ECO:0007669"/>
    <property type="project" value="UniProtKB-EC"/>
</dbReference>
<comment type="caution">
    <text evidence="6">The sequence shown here is derived from an EMBL/GenBank/DDBJ whole genome shotgun (WGS) entry which is preliminary data.</text>
</comment>
<dbReference type="CDD" id="cd03293">
    <property type="entry name" value="ABC_NrtD_SsuB_transporters"/>
    <property type="match status" value="1"/>
</dbReference>
<dbReference type="InterPro" id="IPR050166">
    <property type="entry name" value="ABC_transporter_ATP-bind"/>
</dbReference>
<evidence type="ECO:0000256" key="3">
    <source>
        <dbReference type="ARBA" id="ARBA00022840"/>
    </source>
</evidence>
<dbReference type="PANTHER" id="PTHR42788:SF13">
    <property type="entry name" value="ALIPHATIC SULFONATES IMPORT ATP-BINDING PROTEIN SSUB"/>
    <property type="match status" value="1"/>
</dbReference>
<evidence type="ECO:0000259" key="5">
    <source>
        <dbReference type="PROSITE" id="PS50893"/>
    </source>
</evidence>
<dbReference type="GO" id="GO:0016887">
    <property type="term" value="F:ATP hydrolysis activity"/>
    <property type="evidence" value="ECO:0007669"/>
    <property type="project" value="InterPro"/>
</dbReference>
<dbReference type="PROSITE" id="PS50893">
    <property type="entry name" value="ABC_TRANSPORTER_2"/>
    <property type="match status" value="1"/>
</dbReference>
<dbReference type="RefSeq" id="WP_100306280.1">
    <property type="nucleotide sequence ID" value="NZ_PGET01000001.1"/>
</dbReference>
<protein>
    <recommendedName>
        <fullName evidence="4">ABC-type quaternary amine transporter</fullName>
        <ecNumber evidence="4">7.6.2.9</ecNumber>
    </recommendedName>
</protein>
<keyword evidence="1" id="KW-0813">Transport</keyword>
<dbReference type="Proteomes" id="UP000231092">
    <property type="component" value="Unassembled WGS sequence"/>
</dbReference>
<evidence type="ECO:0000256" key="2">
    <source>
        <dbReference type="ARBA" id="ARBA00022741"/>
    </source>
</evidence>
<dbReference type="FunFam" id="3.40.50.300:FF:000425">
    <property type="entry name" value="Probable ABC transporter, ATP-binding subunit"/>
    <property type="match status" value="1"/>
</dbReference>
<evidence type="ECO:0000313" key="7">
    <source>
        <dbReference type="Proteomes" id="UP000231092"/>
    </source>
</evidence>
<reference evidence="6 7" key="1">
    <citation type="submission" date="2017-11" db="EMBL/GenBank/DDBJ databases">
        <title>Understudied soil microbes with underappreciated capabilities: Untangling the Clostridium saccharolyticum group.</title>
        <authorList>
            <person name="Leschine S."/>
        </authorList>
    </citation>
    <scope>NUCLEOTIDE SEQUENCE [LARGE SCALE GENOMIC DNA]</scope>
    <source>
        <strain evidence="6 7">18A</strain>
    </source>
</reference>
<dbReference type="InterPro" id="IPR027417">
    <property type="entry name" value="P-loop_NTPase"/>
</dbReference>
<dbReference type="PROSITE" id="PS00211">
    <property type="entry name" value="ABC_TRANSPORTER_1"/>
    <property type="match status" value="1"/>
</dbReference>
<gene>
    <name evidence="6" type="ORF">H171_3536</name>
</gene>
<dbReference type="SMART" id="SM00382">
    <property type="entry name" value="AAA"/>
    <property type="match status" value="1"/>
</dbReference>
<evidence type="ECO:0000256" key="4">
    <source>
        <dbReference type="ARBA" id="ARBA00066388"/>
    </source>
</evidence>
<dbReference type="InterPro" id="IPR017871">
    <property type="entry name" value="ABC_transporter-like_CS"/>
</dbReference>
<proteinExistence type="predicted"/>
<dbReference type="GO" id="GO:0005524">
    <property type="term" value="F:ATP binding"/>
    <property type="evidence" value="ECO:0007669"/>
    <property type="project" value="UniProtKB-KW"/>
</dbReference>
<dbReference type="EC" id="7.6.2.9" evidence="4"/>
<sequence>MAGDNAAIKVKIDHVVKTYNTRKGEMTALNGVSLDIKENEFICVVGPSGCGKSTLLNIIAGLLEPTSGNVYVDGKVVEGPGPERGVVFQQYALFPWLTVLKNVEFGLKLKGIKGEQAREEAMKYLRMVDLEPFAGAYPKELSGGMKQRVAIARAYAVNPQVLLMDEPFGALDAQTRTQLQSELLATWQKERKTCFFITHDVDEAIILAQKVIIMSARPGRIKEIVEIGIPYPRNQETKMTPEFLELKNYIWSQVYQEYLEIRK</sequence>
<keyword evidence="3 6" id="KW-0067">ATP-binding</keyword>
<dbReference type="InterPro" id="IPR003593">
    <property type="entry name" value="AAA+_ATPase"/>
</dbReference>
<dbReference type="EMBL" id="PGET01000001">
    <property type="protein sequence ID" value="PJJ29969.1"/>
    <property type="molecule type" value="Genomic_DNA"/>
</dbReference>
<dbReference type="AlphaFoldDB" id="A0A2M8Z956"/>
<evidence type="ECO:0000313" key="6">
    <source>
        <dbReference type="EMBL" id="PJJ29969.1"/>
    </source>
</evidence>
<feature type="domain" description="ABC transporter" evidence="5">
    <location>
        <begin position="10"/>
        <end position="241"/>
    </location>
</feature>